<comment type="caution">
    <text evidence="4">The sequence shown here is derived from an EMBL/GenBank/DDBJ whole genome shotgun (WGS) entry which is preliminary data.</text>
</comment>
<evidence type="ECO:0000256" key="1">
    <source>
        <dbReference type="SAM" id="MobiDB-lite"/>
    </source>
</evidence>
<keyword evidence="5" id="KW-1185">Reference proteome</keyword>
<dbReference type="InterPro" id="IPR007730">
    <property type="entry name" value="SPOR-like_dom"/>
</dbReference>
<feature type="region of interest" description="Disordered" evidence="1">
    <location>
        <begin position="260"/>
        <end position="288"/>
    </location>
</feature>
<dbReference type="PROSITE" id="PS51724">
    <property type="entry name" value="SPOR"/>
    <property type="match status" value="1"/>
</dbReference>
<dbReference type="InterPro" id="IPR027417">
    <property type="entry name" value="P-loop_NTPase"/>
</dbReference>
<protein>
    <recommendedName>
        <fullName evidence="3">SPOR domain-containing protein</fullName>
    </recommendedName>
</protein>
<evidence type="ECO:0000313" key="5">
    <source>
        <dbReference type="Proteomes" id="UP000634667"/>
    </source>
</evidence>
<evidence type="ECO:0000313" key="4">
    <source>
        <dbReference type="EMBL" id="GGW52189.1"/>
    </source>
</evidence>
<dbReference type="EMBL" id="BMYR01000002">
    <property type="protein sequence ID" value="GGW52189.1"/>
    <property type="molecule type" value="Genomic_DNA"/>
</dbReference>
<dbReference type="InterPro" id="IPR036680">
    <property type="entry name" value="SPOR-like_sf"/>
</dbReference>
<dbReference type="RefSeq" id="WP_189480225.1">
    <property type="nucleotide sequence ID" value="NZ_BMYR01000002.1"/>
</dbReference>
<feature type="transmembrane region" description="Helical" evidence="2">
    <location>
        <begin position="218"/>
        <end position="237"/>
    </location>
</feature>
<organism evidence="4 5">
    <name type="scientific">Alishewanella tabrizica</name>
    <dbReference type="NCBI Taxonomy" id="671278"/>
    <lineage>
        <taxon>Bacteria</taxon>
        <taxon>Pseudomonadati</taxon>
        <taxon>Pseudomonadota</taxon>
        <taxon>Gammaproteobacteria</taxon>
        <taxon>Alteromonadales</taxon>
        <taxon>Alteromonadaceae</taxon>
        <taxon>Alishewanella</taxon>
    </lineage>
</organism>
<feature type="domain" description="SPOR" evidence="3">
    <location>
        <begin position="388"/>
        <end position="465"/>
    </location>
</feature>
<gene>
    <name evidence="4" type="ORF">GCM10008111_05230</name>
</gene>
<keyword evidence="2" id="KW-0472">Membrane</keyword>
<accession>A0ABQ2WHQ9</accession>
<dbReference type="Proteomes" id="UP000634667">
    <property type="component" value="Unassembled WGS sequence"/>
</dbReference>
<dbReference type="Gene3D" id="3.30.70.1070">
    <property type="entry name" value="Sporulation related repeat"/>
    <property type="match status" value="1"/>
</dbReference>
<name>A0ABQ2WHQ9_9ALTE</name>
<sequence>MKVRGLQQQLAASTFLLPSQRDVLSRLLFQLAFNDFTRLAIVGGAGSGKTTLALGLAELFSDCDEILINVAMLQAPLADELLTAQLAKQWFAEPNLSKAQLLHKLTAVAESRTLVLIADDPEHLTATQYDWILTLPVRVFMFTSRADSNMQLNLALPVITLADCEQLLAVEGLDPLALAERFAHSQQNLHKLLHNVPIRTASAAQTHKHTSASTKPPIWALAVGLALVLIVIIASFLPDTTEPVDAGENVARNTSQVIVPLPDNTENANDTSVSSTEPSVVLSVPQNERSEITVDNKTVNEVPAAVIPPVDSVAPVLEPEIDPRLSEVVDLLPAVISSDAAVIQAEPVRDPISPATENKAVTASNEEGKVVRASAPKAALYDHQTLLQLPARQLLVQIAVLSSENALRRFTRNYPKLPVMVYQRQWQGRQQWVIVSGPFINNAAAKQHIQQLPSALSASGPFIKTVGAVQQEINAWQQLTLSEPSQGN</sequence>
<dbReference type="SMART" id="SM00382">
    <property type="entry name" value="AAA"/>
    <property type="match status" value="1"/>
</dbReference>
<proteinExistence type="predicted"/>
<evidence type="ECO:0000259" key="3">
    <source>
        <dbReference type="PROSITE" id="PS51724"/>
    </source>
</evidence>
<evidence type="ECO:0000256" key="2">
    <source>
        <dbReference type="SAM" id="Phobius"/>
    </source>
</evidence>
<dbReference type="Pfam" id="PF05036">
    <property type="entry name" value="SPOR"/>
    <property type="match status" value="1"/>
</dbReference>
<keyword evidence="2" id="KW-1133">Transmembrane helix</keyword>
<keyword evidence="2" id="KW-0812">Transmembrane</keyword>
<dbReference type="InterPro" id="IPR003593">
    <property type="entry name" value="AAA+_ATPase"/>
</dbReference>
<dbReference type="SUPFAM" id="SSF52540">
    <property type="entry name" value="P-loop containing nucleoside triphosphate hydrolases"/>
    <property type="match status" value="1"/>
</dbReference>
<reference evidence="5" key="1">
    <citation type="journal article" date="2019" name="Int. J. Syst. Evol. Microbiol.">
        <title>The Global Catalogue of Microorganisms (GCM) 10K type strain sequencing project: providing services to taxonomists for standard genome sequencing and annotation.</title>
        <authorList>
            <consortium name="The Broad Institute Genomics Platform"/>
            <consortium name="The Broad Institute Genome Sequencing Center for Infectious Disease"/>
            <person name="Wu L."/>
            <person name="Ma J."/>
        </authorList>
    </citation>
    <scope>NUCLEOTIDE SEQUENCE [LARGE SCALE GENOMIC DNA]</scope>
    <source>
        <strain evidence="5">KCTC 23723</strain>
    </source>
</reference>
<feature type="compositionally biased region" description="Polar residues" evidence="1">
    <location>
        <begin position="264"/>
        <end position="278"/>
    </location>
</feature>